<accession>A0AAV5EPC7</accession>
<dbReference type="PANTHER" id="PTHR32133:SF386">
    <property type="entry name" value="F-BOX DOMAIN-CONTAINING PROTEIN"/>
    <property type="match status" value="1"/>
</dbReference>
<evidence type="ECO:0000313" key="2">
    <source>
        <dbReference type="EMBL" id="GJN24349.1"/>
    </source>
</evidence>
<proteinExistence type="predicted"/>
<dbReference type="Pfam" id="PF00646">
    <property type="entry name" value="F-box"/>
    <property type="match status" value="1"/>
</dbReference>
<dbReference type="PANTHER" id="PTHR32133">
    <property type="entry name" value="OS07G0120400 PROTEIN"/>
    <property type="match status" value="1"/>
</dbReference>
<name>A0AAV5EPC7_ELECO</name>
<reference evidence="2" key="2">
    <citation type="submission" date="2021-12" db="EMBL/GenBank/DDBJ databases">
        <title>Resequencing data analysis of finger millet.</title>
        <authorList>
            <person name="Hatakeyama M."/>
            <person name="Aluri S."/>
            <person name="Balachadran M.T."/>
            <person name="Sivarajan S.R."/>
            <person name="Poveda L."/>
            <person name="Shimizu-Inatsugi R."/>
            <person name="Schlapbach R."/>
            <person name="Sreeman S.M."/>
            <person name="Shimizu K.K."/>
        </authorList>
    </citation>
    <scope>NUCLEOTIDE SEQUENCE</scope>
</reference>
<comment type="caution">
    <text evidence="2">The sequence shown here is derived from an EMBL/GenBank/DDBJ whole genome shotgun (WGS) entry which is preliminary data.</text>
</comment>
<sequence>MPPPLLEELVEEILIRLPPDDPASLVRAALVYKPWRCLISESGFRRRFHRNPPMLGSFFFYVTPHGKYCCKNLICA</sequence>
<organism evidence="2 3">
    <name type="scientific">Eleusine coracana subsp. coracana</name>
    <dbReference type="NCBI Taxonomy" id="191504"/>
    <lineage>
        <taxon>Eukaryota</taxon>
        <taxon>Viridiplantae</taxon>
        <taxon>Streptophyta</taxon>
        <taxon>Embryophyta</taxon>
        <taxon>Tracheophyta</taxon>
        <taxon>Spermatophyta</taxon>
        <taxon>Magnoliopsida</taxon>
        <taxon>Liliopsida</taxon>
        <taxon>Poales</taxon>
        <taxon>Poaceae</taxon>
        <taxon>PACMAD clade</taxon>
        <taxon>Chloridoideae</taxon>
        <taxon>Cynodonteae</taxon>
        <taxon>Eleusininae</taxon>
        <taxon>Eleusine</taxon>
    </lineage>
</organism>
<evidence type="ECO:0000259" key="1">
    <source>
        <dbReference type="Pfam" id="PF00646"/>
    </source>
</evidence>
<reference evidence="2" key="1">
    <citation type="journal article" date="2018" name="DNA Res.">
        <title>Multiple hybrid de novo genome assembly of finger millet, an orphan allotetraploid crop.</title>
        <authorList>
            <person name="Hatakeyama M."/>
            <person name="Aluri S."/>
            <person name="Balachadran M.T."/>
            <person name="Sivarajan S.R."/>
            <person name="Patrignani A."/>
            <person name="Gruter S."/>
            <person name="Poveda L."/>
            <person name="Shimizu-Inatsugi R."/>
            <person name="Baeten J."/>
            <person name="Francoijs K.J."/>
            <person name="Nataraja K.N."/>
            <person name="Reddy Y.A.N."/>
            <person name="Phadnis S."/>
            <person name="Ravikumar R.L."/>
            <person name="Schlapbach R."/>
            <person name="Sreeman S.M."/>
            <person name="Shimizu K.K."/>
        </authorList>
    </citation>
    <scope>NUCLEOTIDE SEQUENCE</scope>
</reference>
<keyword evidence="3" id="KW-1185">Reference proteome</keyword>
<dbReference type="Proteomes" id="UP001054889">
    <property type="component" value="Unassembled WGS sequence"/>
</dbReference>
<dbReference type="AlphaFoldDB" id="A0AAV5EPC7"/>
<dbReference type="EMBL" id="BQKI01000077">
    <property type="protein sequence ID" value="GJN24349.1"/>
    <property type="molecule type" value="Genomic_DNA"/>
</dbReference>
<dbReference type="InterPro" id="IPR001810">
    <property type="entry name" value="F-box_dom"/>
</dbReference>
<evidence type="ECO:0000313" key="3">
    <source>
        <dbReference type="Proteomes" id="UP001054889"/>
    </source>
</evidence>
<feature type="domain" description="F-box" evidence="1">
    <location>
        <begin position="7"/>
        <end position="46"/>
    </location>
</feature>
<gene>
    <name evidence="2" type="primary">gb12086</name>
    <name evidence="2" type="ORF">PR202_gb12086</name>
</gene>
<protein>
    <recommendedName>
        <fullName evidence="1">F-box domain-containing protein</fullName>
    </recommendedName>
</protein>
<dbReference type="SUPFAM" id="SSF81383">
    <property type="entry name" value="F-box domain"/>
    <property type="match status" value="1"/>
</dbReference>
<dbReference type="InterPro" id="IPR036047">
    <property type="entry name" value="F-box-like_dom_sf"/>
</dbReference>